<dbReference type="AlphaFoldDB" id="A0AAF0YSE2"/>
<dbReference type="RefSeq" id="WP_101679353.1">
    <property type="nucleotide sequence ID" value="NZ_CP136958.1"/>
</dbReference>
<dbReference type="InterPro" id="IPR050149">
    <property type="entry name" value="Collagen_superfamily"/>
</dbReference>
<dbReference type="GO" id="GO:0031012">
    <property type="term" value="C:extracellular matrix"/>
    <property type="evidence" value="ECO:0007669"/>
    <property type="project" value="TreeGrafter"/>
</dbReference>
<dbReference type="PANTHER" id="PTHR24023:SF1082">
    <property type="entry name" value="COLLAGEN TRIPLE HELIX REPEAT"/>
    <property type="match status" value="1"/>
</dbReference>
<dbReference type="EMBL" id="CP136958">
    <property type="protein sequence ID" value="WOT02575.1"/>
    <property type="molecule type" value="Genomic_DNA"/>
</dbReference>
<feature type="region of interest" description="Disordered" evidence="1">
    <location>
        <begin position="365"/>
        <end position="401"/>
    </location>
</feature>
<dbReference type="GO" id="GO:0030020">
    <property type="term" value="F:extracellular matrix structural constituent conferring tensile strength"/>
    <property type="evidence" value="ECO:0007669"/>
    <property type="project" value="TreeGrafter"/>
</dbReference>
<evidence type="ECO:0000313" key="3">
    <source>
        <dbReference type="Proteomes" id="UP000234560"/>
    </source>
</evidence>
<dbReference type="KEGG" id="cpyr:CYJ47_02035"/>
<dbReference type="GO" id="GO:0030198">
    <property type="term" value="P:extracellular matrix organization"/>
    <property type="evidence" value="ECO:0007669"/>
    <property type="project" value="TreeGrafter"/>
</dbReference>
<reference evidence="2" key="1">
    <citation type="submission" date="2017-12" db="EMBL/GenBank/DDBJ databases">
        <authorList>
            <person name="Thomas-White K."/>
            <person name="Wolfe A.J."/>
        </authorList>
    </citation>
    <scope>NUCLEOTIDE SEQUENCE</scope>
    <source>
        <strain evidence="2">UMB0763</strain>
    </source>
</reference>
<dbReference type="PANTHER" id="PTHR24023">
    <property type="entry name" value="COLLAGEN ALPHA"/>
    <property type="match status" value="1"/>
</dbReference>
<feature type="region of interest" description="Disordered" evidence="1">
    <location>
        <begin position="461"/>
        <end position="481"/>
    </location>
</feature>
<dbReference type="GO" id="GO:0005615">
    <property type="term" value="C:extracellular space"/>
    <property type="evidence" value="ECO:0007669"/>
    <property type="project" value="TreeGrafter"/>
</dbReference>
<dbReference type="Proteomes" id="UP000234560">
    <property type="component" value="Chromosome"/>
</dbReference>
<proteinExistence type="predicted"/>
<sequence>MSVNLRADGGEITIGARTAVYTYGAFNVILPQGKQLAEDDYTDDGYTNGYVYKPAGAEKLGRFDVAFVRADVTVDTNAGYTNLEAVLDQSQKKVQEDIFFERDIERAGLGGWTPGKDFHVGDLVNVTIFDRVIRQPVTAITHTTNENDPLGVKVHIGGQTIRDDELVAEQNRTIKEAIAKESATRRAQNKNTRDMAVAARRDGVVARSDAAAAKDAAGRAVVDQVFEFAAGVSRTEAPTSGWSQAVPQDGVVWQRSVTWFGDGRVERGPAVVTTGAPGKPGPQGATGPQGPQGPKGEPGADGVPGKNGLGVSSTTVAYAVSASGTVHPTAGWQSQPPAAQPGQFMWTKLTLRYTDGAVEDVYSVGKIGETGPQGPRGATGPQGPKGNTGNDGRPGKDGTKLTSTTVTYAVSTSGTQAPTSGWQPQPPTAAPGQYIWTRFVWKYSDNTSETGYSVGMIGATGPRGPQGAKGNTGAQGLRGPQGESVHQVIKLWRWAASKPATPTGTNISGWATTQPAYQVGTTLWTTTLTIFSTGRRDYTPVTEEASVSAATAIAAESANNKNRVWYSSTAPGSARGERPGDTWFQYSAATIVGQWQWTGTSWVTQTIGDEVIANLDAGKITSGIIDARHIGAGSIDASKIKADSITVRELRAGTIVPIGASLIVSEPPRSGATPEPIWWQVASHELNADYSGWPRPNGHPWHMCQSASLKQYTTQPEKRLVKVQPGKKYRLRFWARATGPGSRLYIEMRDQNGNHAVKSGAVSGGSTYKATYGTWDGWSGTKWDYSGSTRGNYLVENLEVPTSAILFESLIEFNPGVEYVCLNKFYWNHPNGQTAQNQWLAGLTLDLDVVDQAQIDALQNKQIEDNKARITEVQRAQQSADKAIQNEVDHRMHFGATYRTTTSEFFRPEDNPYVGILLQSPSRNATRVRIFRKCRGSVFLIQKTKSGLMDIDTWSGVFEPFKDLSLYGGVGQEVVGAIIMYQLWDV</sequence>
<evidence type="ECO:0000256" key="1">
    <source>
        <dbReference type="SAM" id="MobiDB-lite"/>
    </source>
</evidence>
<gene>
    <name evidence="2" type="ORF">CYJ47_02035</name>
</gene>
<dbReference type="Gene3D" id="1.20.5.320">
    <property type="entry name" value="6-Phosphogluconate Dehydrogenase, domain 3"/>
    <property type="match status" value="3"/>
</dbReference>
<accession>A0AAF0YSE2</accession>
<reference evidence="2" key="2">
    <citation type="submission" date="2023-10" db="EMBL/GenBank/DDBJ databases">
        <authorList>
            <person name="Choi B."/>
        </authorList>
    </citation>
    <scope>NUCLEOTIDE SEQUENCE</scope>
    <source>
        <strain evidence="2">UMB0763</strain>
    </source>
</reference>
<feature type="region of interest" description="Disordered" evidence="1">
    <location>
        <begin position="265"/>
        <end position="309"/>
    </location>
</feature>
<evidence type="ECO:0000313" key="2">
    <source>
        <dbReference type="EMBL" id="WOT02575.1"/>
    </source>
</evidence>
<organism evidence="2 3">
    <name type="scientific">Corynebacterium pyruviciproducens</name>
    <dbReference type="NCBI Taxonomy" id="598660"/>
    <lineage>
        <taxon>Bacteria</taxon>
        <taxon>Bacillati</taxon>
        <taxon>Actinomycetota</taxon>
        <taxon>Actinomycetes</taxon>
        <taxon>Mycobacteriales</taxon>
        <taxon>Corynebacteriaceae</taxon>
        <taxon>Corynebacterium</taxon>
    </lineage>
</organism>
<protein>
    <submittedName>
        <fullName evidence="2">Uncharacterized protein</fullName>
    </submittedName>
</protein>
<feature type="compositionally biased region" description="Low complexity" evidence="1">
    <location>
        <begin position="273"/>
        <end position="297"/>
    </location>
</feature>
<name>A0AAF0YSE2_9CORY</name>